<dbReference type="AlphaFoldDB" id="A0A1F4VN94"/>
<protein>
    <submittedName>
        <fullName evidence="1">Uncharacterized protein</fullName>
    </submittedName>
</protein>
<name>A0A1F4VN94_UNCKA</name>
<gene>
    <name evidence="1" type="ORF">A3A70_03255</name>
</gene>
<reference evidence="1 2" key="1">
    <citation type="journal article" date="2016" name="Nat. Commun.">
        <title>Thousands of microbial genomes shed light on interconnected biogeochemical processes in an aquifer system.</title>
        <authorList>
            <person name="Anantharaman K."/>
            <person name="Brown C.T."/>
            <person name="Hug L.A."/>
            <person name="Sharon I."/>
            <person name="Castelle C.J."/>
            <person name="Probst A.J."/>
            <person name="Thomas B.C."/>
            <person name="Singh A."/>
            <person name="Wilkins M.J."/>
            <person name="Karaoz U."/>
            <person name="Brodie E.L."/>
            <person name="Williams K.H."/>
            <person name="Hubbard S.S."/>
            <person name="Banfield J.F."/>
        </authorList>
    </citation>
    <scope>NUCLEOTIDE SEQUENCE [LARGE SCALE GENOMIC DNA]</scope>
</reference>
<dbReference type="Proteomes" id="UP000178964">
    <property type="component" value="Unassembled WGS sequence"/>
</dbReference>
<accession>A0A1F4VN94</accession>
<evidence type="ECO:0000313" key="1">
    <source>
        <dbReference type="EMBL" id="OGC58283.1"/>
    </source>
</evidence>
<organism evidence="1 2">
    <name type="scientific">candidate division WWE3 bacterium RIFCSPLOWO2_01_FULL_42_11</name>
    <dbReference type="NCBI Taxonomy" id="1802627"/>
    <lineage>
        <taxon>Bacteria</taxon>
        <taxon>Katanobacteria</taxon>
    </lineage>
</organism>
<sequence length="95" mass="10686">MKVIYETDALGVIVESTNSEGLVRFPVIDEQVTFQIQTEGWKALEPVTVWLGDSDPLSFHLVRDEAFEDSDRQPNVPGCERYALHLPVSMTNSGY</sequence>
<proteinExistence type="predicted"/>
<dbReference type="EMBL" id="MEVK01000039">
    <property type="protein sequence ID" value="OGC58283.1"/>
    <property type="molecule type" value="Genomic_DNA"/>
</dbReference>
<evidence type="ECO:0000313" key="2">
    <source>
        <dbReference type="Proteomes" id="UP000178964"/>
    </source>
</evidence>
<comment type="caution">
    <text evidence="1">The sequence shown here is derived from an EMBL/GenBank/DDBJ whole genome shotgun (WGS) entry which is preliminary data.</text>
</comment>